<gene>
    <name evidence="10" type="ORF">SK128_011667</name>
</gene>
<dbReference type="SUPFAM" id="SSF52129">
    <property type="entry name" value="Caspase-like"/>
    <property type="match status" value="1"/>
</dbReference>
<dbReference type="EMBL" id="JAXCGZ010005796">
    <property type="protein sequence ID" value="KAK7080778.1"/>
    <property type="molecule type" value="Genomic_DNA"/>
</dbReference>
<sequence>MSLSRQDEPDACGLGKERESKSQSLVTVPIERERKHYNIHHKTRGKAIIFAYSEYSKSELPRRDFAPHDVQICTKAFKRLGYEVTVHWNFRKRHFLNILDEVRKADHSESDSLVIIFMSHGGVEKLSNNEYLWTSDAPVYTTELWRNFTPENCPTLVGKPKMFFIQACRGTGSDKGVKLKNDFGLKVETDAVSTTKKKEDLALPICPDMLMMWASYPGTYAFNSYHGVINGSVFLHYLVEVLDKWAEREDLFSMLLRLTREVAIHYEAYCPSEYQMHKSKQIPYLFSTLTKNMHFFEKKSNLE</sequence>
<comment type="similarity">
    <text evidence="1 6">Belongs to the peptidase C14A family.</text>
</comment>
<dbReference type="PROSITE" id="PS50208">
    <property type="entry name" value="CASPASE_P20"/>
    <property type="match status" value="1"/>
</dbReference>
<protein>
    <recommendedName>
        <fullName evidence="12">Caspase</fullName>
    </recommendedName>
</protein>
<dbReference type="InterPro" id="IPR016129">
    <property type="entry name" value="Caspase_his_AS"/>
</dbReference>
<dbReference type="PROSITE" id="PS50207">
    <property type="entry name" value="CASPASE_P10"/>
    <property type="match status" value="1"/>
</dbReference>
<dbReference type="InterPro" id="IPR029030">
    <property type="entry name" value="Caspase-like_dom_sf"/>
</dbReference>
<evidence type="ECO:0000313" key="10">
    <source>
        <dbReference type="EMBL" id="KAK7080778.1"/>
    </source>
</evidence>
<comment type="caution">
    <text evidence="10">The sequence shown here is derived from an EMBL/GenBank/DDBJ whole genome shotgun (WGS) entry which is preliminary data.</text>
</comment>
<dbReference type="InterPro" id="IPR033139">
    <property type="entry name" value="Caspase_cys_AS"/>
</dbReference>
<dbReference type="GO" id="GO:0004197">
    <property type="term" value="F:cysteine-type endopeptidase activity"/>
    <property type="evidence" value="ECO:0007669"/>
    <property type="project" value="InterPro"/>
</dbReference>
<dbReference type="InterPro" id="IPR011600">
    <property type="entry name" value="Pept_C14_caspase"/>
</dbReference>
<dbReference type="PANTHER" id="PTHR10454">
    <property type="entry name" value="CASPASE"/>
    <property type="match status" value="1"/>
</dbReference>
<feature type="domain" description="Caspase family p10" evidence="8">
    <location>
        <begin position="203"/>
        <end position="297"/>
    </location>
</feature>
<evidence type="ECO:0000256" key="6">
    <source>
        <dbReference type="RuleBase" id="RU003971"/>
    </source>
</evidence>
<evidence type="ECO:0000256" key="2">
    <source>
        <dbReference type="ARBA" id="ARBA00022670"/>
    </source>
</evidence>
<evidence type="ECO:0000256" key="1">
    <source>
        <dbReference type="ARBA" id="ARBA00010134"/>
    </source>
</evidence>
<evidence type="ECO:0000256" key="4">
    <source>
        <dbReference type="ARBA" id="ARBA00022807"/>
    </source>
</evidence>
<evidence type="ECO:0008006" key="12">
    <source>
        <dbReference type="Google" id="ProtNLM"/>
    </source>
</evidence>
<dbReference type="PROSITE" id="PS01121">
    <property type="entry name" value="CASPASE_HIS"/>
    <property type="match status" value="1"/>
</dbReference>
<evidence type="ECO:0000256" key="3">
    <source>
        <dbReference type="ARBA" id="ARBA00022801"/>
    </source>
</evidence>
<evidence type="ECO:0000259" key="9">
    <source>
        <dbReference type="PROSITE" id="PS50208"/>
    </source>
</evidence>
<dbReference type="InterPro" id="IPR015917">
    <property type="entry name" value="Pept_C14A"/>
</dbReference>
<dbReference type="InterPro" id="IPR002138">
    <property type="entry name" value="Pept_C14_p10"/>
</dbReference>
<dbReference type="InterPro" id="IPR001309">
    <property type="entry name" value="Pept_C14_p20"/>
</dbReference>
<feature type="domain" description="Caspase family p20" evidence="9">
    <location>
        <begin position="43"/>
        <end position="172"/>
    </location>
</feature>
<keyword evidence="11" id="KW-1185">Reference proteome</keyword>
<dbReference type="PRINTS" id="PR00376">
    <property type="entry name" value="IL1BCENZYME"/>
</dbReference>
<keyword evidence="5" id="KW-0865">Zymogen</keyword>
<keyword evidence="3" id="KW-0378">Hydrolase</keyword>
<dbReference type="AlphaFoldDB" id="A0AAN8XFW4"/>
<organism evidence="10 11">
    <name type="scientific">Halocaridina rubra</name>
    <name type="common">Hawaiian red shrimp</name>
    <dbReference type="NCBI Taxonomy" id="373956"/>
    <lineage>
        <taxon>Eukaryota</taxon>
        <taxon>Metazoa</taxon>
        <taxon>Ecdysozoa</taxon>
        <taxon>Arthropoda</taxon>
        <taxon>Crustacea</taxon>
        <taxon>Multicrustacea</taxon>
        <taxon>Malacostraca</taxon>
        <taxon>Eumalacostraca</taxon>
        <taxon>Eucarida</taxon>
        <taxon>Decapoda</taxon>
        <taxon>Pleocyemata</taxon>
        <taxon>Caridea</taxon>
        <taxon>Atyoidea</taxon>
        <taxon>Atyidae</taxon>
        <taxon>Halocaridina</taxon>
    </lineage>
</organism>
<evidence type="ECO:0000256" key="7">
    <source>
        <dbReference type="SAM" id="MobiDB-lite"/>
    </source>
</evidence>
<dbReference type="SMART" id="SM00115">
    <property type="entry name" value="CASc"/>
    <property type="match status" value="1"/>
</dbReference>
<accession>A0AAN8XFW4</accession>
<keyword evidence="4" id="KW-0788">Thiol protease</keyword>
<dbReference type="Pfam" id="PF00656">
    <property type="entry name" value="Peptidase_C14"/>
    <property type="match status" value="1"/>
</dbReference>
<evidence type="ECO:0000259" key="8">
    <source>
        <dbReference type="PROSITE" id="PS50207"/>
    </source>
</evidence>
<feature type="region of interest" description="Disordered" evidence="7">
    <location>
        <begin position="1"/>
        <end position="24"/>
    </location>
</feature>
<dbReference type="GO" id="GO:0006915">
    <property type="term" value="P:apoptotic process"/>
    <property type="evidence" value="ECO:0007669"/>
    <property type="project" value="TreeGrafter"/>
</dbReference>
<reference evidence="10 11" key="1">
    <citation type="submission" date="2023-11" db="EMBL/GenBank/DDBJ databases">
        <title>Halocaridina rubra genome assembly.</title>
        <authorList>
            <person name="Smith C."/>
        </authorList>
    </citation>
    <scope>NUCLEOTIDE SEQUENCE [LARGE SCALE GENOMIC DNA]</scope>
    <source>
        <strain evidence="10">EP-1</strain>
        <tissue evidence="10">Whole</tissue>
    </source>
</reference>
<keyword evidence="2" id="KW-0645">Protease</keyword>
<dbReference type="PANTHER" id="PTHR10454:SF232">
    <property type="entry name" value="AT03047P-RELATED"/>
    <property type="match status" value="1"/>
</dbReference>
<evidence type="ECO:0000313" key="11">
    <source>
        <dbReference type="Proteomes" id="UP001381693"/>
    </source>
</evidence>
<dbReference type="InterPro" id="IPR002398">
    <property type="entry name" value="Pept_C14"/>
</dbReference>
<dbReference type="GO" id="GO:0006508">
    <property type="term" value="P:proteolysis"/>
    <property type="evidence" value="ECO:0007669"/>
    <property type="project" value="UniProtKB-KW"/>
</dbReference>
<dbReference type="GO" id="GO:0043525">
    <property type="term" value="P:positive regulation of neuron apoptotic process"/>
    <property type="evidence" value="ECO:0007669"/>
    <property type="project" value="TreeGrafter"/>
</dbReference>
<evidence type="ECO:0000256" key="5">
    <source>
        <dbReference type="ARBA" id="ARBA00023145"/>
    </source>
</evidence>
<dbReference type="Proteomes" id="UP001381693">
    <property type="component" value="Unassembled WGS sequence"/>
</dbReference>
<dbReference type="Gene3D" id="3.40.50.1460">
    <property type="match status" value="1"/>
</dbReference>
<name>A0AAN8XFW4_HALRR</name>
<proteinExistence type="inferred from homology"/>
<dbReference type="PROSITE" id="PS01122">
    <property type="entry name" value="CASPASE_CYS"/>
    <property type="match status" value="1"/>
</dbReference>
<dbReference type="GO" id="GO:0005737">
    <property type="term" value="C:cytoplasm"/>
    <property type="evidence" value="ECO:0007669"/>
    <property type="project" value="TreeGrafter"/>
</dbReference>